<dbReference type="PANTHER" id="PTHR24324:SF9">
    <property type="entry name" value="HOMEOBOX DOMAIN-CONTAINING PROTEIN"/>
    <property type="match status" value="1"/>
</dbReference>
<evidence type="ECO:0000313" key="8">
    <source>
        <dbReference type="EMBL" id="ANB13128.1"/>
    </source>
</evidence>
<dbReference type="Pfam" id="PF00046">
    <property type="entry name" value="Homeodomain"/>
    <property type="match status" value="1"/>
</dbReference>
<dbReference type="Proteomes" id="UP000189580">
    <property type="component" value="Chromosome a"/>
</dbReference>
<dbReference type="GO" id="GO:0030154">
    <property type="term" value="P:cell differentiation"/>
    <property type="evidence" value="ECO:0007669"/>
    <property type="project" value="TreeGrafter"/>
</dbReference>
<name>A0A167DP72_9ASCO</name>
<feature type="domain" description="Homeobox" evidence="7">
    <location>
        <begin position="138"/>
        <end position="198"/>
    </location>
</feature>
<protein>
    <submittedName>
        <fullName evidence="8">Yox1p</fullName>
    </submittedName>
</protein>
<evidence type="ECO:0000256" key="5">
    <source>
        <dbReference type="RuleBase" id="RU000682"/>
    </source>
</evidence>
<dbReference type="KEGG" id="slb:AWJ20_1409"/>
<dbReference type="SUPFAM" id="SSF46689">
    <property type="entry name" value="Homeodomain-like"/>
    <property type="match status" value="1"/>
</dbReference>
<keyword evidence="1 4" id="KW-0238">DNA-binding</keyword>
<evidence type="ECO:0000313" key="9">
    <source>
        <dbReference type="Proteomes" id="UP000189580"/>
    </source>
</evidence>
<dbReference type="CDD" id="cd00086">
    <property type="entry name" value="homeodomain"/>
    <property type="match status" value="1"/>
</dbReference>
<evidence type="ECO:0000256" key="2">
    <source>
        <dbReference type="ARBA" id="ARBA00023155"/>
    </source>
</evidence>
<gene>
    <name evidence="8" type="primary">YOX1</name>
    <name evidence="8" type="ORF">AWJ20_1409</name>
</gene>
<dbReference type="GeneID" id="30033208"/>
<feature type="region of interest" description="Disordered" evidence="6">
    <location>
        <begin position="217"/>
        <end position="266"/>
    </location>
</feature>
<dbReference type="SMART" id="SM00389">
    <property type="entry name" value="HOX"/>
    <property type="match status" value="1"/>
</dbReference>
<dbReference type="PANTHER" id="PTHR24324">
    <property type="entry name" value="HOMEOBOX PROTEIN HHEX"/>
    <property type="match status" value="1"/>
</dbReference>
<dbReference type="InterPro" id="IPR051000">
    <property type="entry name" value="Homeobox_DNA-bind_prot"/>
</dbReference>
<dbReference type="OrthoDB" id="6159439at2759"/>
<keyword evidence="2 4" id="KW-0371">Homeobox</keyword>
<dbReference type="RefSeq" id="XP_018735605.1">
    <property type="nucleotide sequence ID" value="XM_018878286.1"/>
</dbReference>
<dbReference type="GO" id="GO:0000981">
    <property type="term" value="F:DNA-binding transcription factor activity, RNA polymerase II-specific"/>
    <property type="evidence" value="ECO:0007669"/>
    <property type="project" value="InterPro"/>
</dbReference>
<dbReference type="AlphaFoldDB" id="A0A167DP72"/>
<feature type="region of interest" description="Disordered" evidence="6">
    <location>
        <begin position="1"/>
        <end position="21"/>
    </location>
</feature>
<evidence type="ECO:0000256" key="4">
    <source>
        <dbReference type="PROSITE-ProRule" id="PRU00108"/>
    </source>
</evidence>
<feature type="DNA-binding region" description="Homeobox" evidence="4">
    <location>
        <begin position="140"/>
        <end position="199"/>
    </location>
</feature>
<proteinExistence type="predicted"/>
<sequence>MSVNVSVSHPPSPPSSNFHNSVQARTSIKMLLIDEDEDVSKKTETVSTLGKESGDYPYNKARSQTSPVPSASSAIITPVTTPFSPTEQEQEKLKSQLNSVKSQLQDTDSDWDQESNYAFISHSPSTFPYKQPSIDNAQLARRKRRRTSASELSVLEMKFKACPKPSKWVREQIAQQVGMTEKAVQIWFQNKRQSCRKNQLKMESQIESMLEIPFLNNENSGNADAKTPSSDSVKTESVTSSNTTTTTTRTSPTSTATATKDSLVPILHHPRPQSLLSHMAQNKLPPIFPAALSTPSASPSTRASSFTIFSDSPAASTANLSISSTSTTASASASPIQTPGLRLSMSCDGKAELVVTKKVTPAATATNTTATSKTAAATPRTPLGAASANALNGKRPHPSPLKTKSLSAPAVPKDFREAECITNLLSLRSGIWN</sequence>
<accession>A0A167DP72</accession>
<feature type="compositionally biased region" description="Low complexity" evidence="6">
    <location>
        <begin position="366"/>
        <end position="382"/>
    </location>
</feature>
<evidence type="ECO:0000256" key="3">
    <source>
        <dbReference type="ARBA" id="ARBA00023242"/>
    </source>
</evidence>
<dbReference type="InterPro" id="IPR009057">
    <property type="entry name" value="Homeodomain-like_sf"/>
</dbReference>
<dbReference type="PROSITE" id="PS50071">
    <property type="entry name" value="HOMEOBOX_2"/>
    <property type="match status" value="1"/>
</dbReference>
<dbReference type="PROSITE" id="PS00027">
    <property type="entry name" value="HOMEOBOX_1"/>
    <property type="match status" value="1"/>
</dbReference>
<feature type="compositionally biased region" description="Low complexity" evidence="6">
    <location>
        <begin position="235"/>
        <end position="259"/>
    </location>
</feature>
<organism evidence="8 9">
    <name type="scientific">Sugiyamaella lignohabitans</name>
    <dbReference type="NCBI Taxonomy" id="796027"/>
    <lineage>
        <taxon>Eukaryota</taxon>
        <taxon>Fungi</taxon>
        <taxon>Dikarya</taxon>
        <taxon>Ascomycota</taxon>
        <taxon>Saccharomycotina</taxon>
        <taxon>Dipodascomycetes</taxon>
        <taxon>Dipodascales</taxon>
        <taxon>Trichomonascaceae</taxon>
        <taxon>Sugiyamaella</taxon>
    </lineage>
</organism>
<reference evidence="8 9" key="1">
    <citation type="submission" date="2016-02" db="EMBL/GenBank/DDBJ databases">
        <title>Complete genome sequence and transcriptome regulation of the pentose utilising yeast Sugiyamaella lignohabitans.</title>
        <authorList>
            <person name="Bellasio M."/>
            <person name="Peymann A."/>
            <person name="Valli M."/>
            <person name="Sipitzky M."/>
            <person name="Graf A."/>
            <person name="Sauer M."/>
            <person name="Marx H."/>
            <person name="Mattanovich D."/>
        </authorList>
    </citation>
    <scope>NUCLEOTIDE SEQUENCE [LARGE SCALE GENOMIC DNA]</scope>
    <source>
        <strain evidence="8 9">CBS 10342</strain>
    </source>
</reference>
<feature type="region of interest" description="Disordered" evidence="6">
    <location>
        <begin position="38"/>
        <end position="89"/>
    </location>
</feature>
<keyword evidence="9" id="KW-1185">Reference proteome</keyword>
<keyword evidence="3 4" id="KW-0539">Nucleus</keyword>
<dbReference type="InterPro" id="IPR017970">
    <property type="entry name" value="Homeobox_CS"/>
</dbReference>
<evidence type="ECO:0000259" key="7">
    <source>
        <dbReference type="PROSITE" id="PS50071"/>
    </source>
</evidence>
<evidence type="ECO:0000256" key="1">
    <source>
        <dbReference type="ARBA" id="ARBA00023125"/>
    </source>
</evidence>
<dbReference type="GO" id="GO:0000978">
    <property type="term" value="F:RNA polymerase II cis-regulatory region sequence-specific DNA binding"/>
    <property type="evidence" value="ECO:0007669"/>
    <property type="project" value="TreeGrafter"/>
</dbReference>
<feature type="region of interest" description="Disordered" evidence="6">
    <location>
        <begin position="366"/>
        <end position="407"/>
    </location>
</feature>
<dbReference type="GO" id="GO:0005634">
    <property type="term" value="C:nucleus"/>
    <property type="evidence" value="ECO:0007669"/>
    <property type="project" value="UniProtKB-SubCell"/>
</dbReference>
<comment type="subcellular location">
    <subcellularLocation>
        <location evidence="4 5">Nucleus</location>
    </subcellularLocation>
</comment>
<feature type="compositionally biased region" description="Polar residues" evidence="6">
    <location>
        <begin position="61"/>
        <end position="87"/>
    </location>
</feature>
<feature type="compositionally biased region" description="Polar residues" evidence="6">
    <location>
        <begin position="217"/>
        <end position="232"/>
    </location>
</feature>
<dbReference type="EMBL" id="CP014501">
    <property type="protein sequence ID" value="ANB13128.1"/>
    <property type="molecule type" value="Genomic_DNA"/>
</dbReference>
<dbReference type="Gene3D" id="1.10.10.60">
    <property type="entry name" value="Homeodomain-like"/>
    <property type="match status" value="1"/>
</dbReference>
<dbReference type="InterPro" id="IPR001356">
    <property type="entry name" value="HD"/>
</dbReference>
<evidence type="ECO:0000256" key="6">
    <source>
        <dbReference type="SAM" id="MobiDB-lite"/>
    </source>
</evidence>